<accession>A0A7J5UME2</accession>
<dbReference type="Proteomes" id="UP000451860">
    <property type="component" value="Unassembled WGS sequence"/>
</dbReference>
<keyword evidence="2" id="KW-1185">Reference proteome</keyword>
<dbReference type="OrthoDB" id="4965422at2"/>
<reference evidence="1 2" key="1">
    <citation type="submission" date="2019-10" db="EMBL/GenBank/DDBJ databases">
        <title>Georgenia wutianyii sp. nov. and Georgenia yuyongxinii sp. nov. isolated from plateau pika (Ochotona curzoniae) in the Qinghai-Tibet plateau of China.</title>
        <authorList>
            <person name="Tian Z."/>
        </authorList>
    </citation>
    <scope>NUCLEOTIDE SEQUENCE [LARGE SCALE GENOMIC DNA]</scope>
    <source>
        <strain evidence="1 2">DSM 21501</strain>
    </source>
</reference>
<name>A0A7J5UME2_9MICO</name>
<evidence type="ECO:0000313" key="2">
    <source>
        <dbReference type="Proteomes" id="UP000451860"/>
    </source>
</evidence>
<evidence type="ECO:0000313" key="1">
    <source>
        <dbReference type="EMBL" id="KAE8763522.1"/>
    </source>
</evidence>
<proteinExistence type="predicted"/>
<gene>
    <name evidence="1" type="ORF">GB883_13655</name>
</gene>
<protein>
    <submittedName>
        <fullName evidence="1">Uncharacterized protein</fullName>
    </submittedName>
</protein>
<dbReference type="RefSeq" id="WP_152202753.1">
    <property type="nucleotide sequence ID" value="NZ_VUKF01000018.1"/>
</dbReference>
<sequence length="66" mass="7269">MTDHVILDPELDDQAVEVLPARETLWLNINVAPVIGVNMAIAINAFSDHSVAAANAQQWIGTWQHH</sequence>
<organism evidence="1 2">
    <name type="scientific">Georgenia thermotolerans</name>
    <dbReference type="NCBI Taxonomy" id="527326"/>
    <lineage>
        <taxon>Bacteria</taxon>
        <taxon>Bacillati</taxon>
        <taxon>Actinomycetota</taxon>
        <taxon>Actinomycetes</taxon>
        <taxon>Micrococcales</taxon>
        <taxon>Bogoriellaceae</taxon>
        <taxon>Georgenia</taxon>
    </lineage>
</organism>
<dbReference type="AlphaFoldDB" id="A0A7J5UME2"/>
<dbReference type="EMBL" id="WHJE01000068">
    <property type="protein sequence ID" value="KAE8763522.1"/>
    <property type="molecule type" value="Genomic_DNA"/>
</dbReference>
<comment type="caution">
    <text evidence="1">The sequence shown here is derived from an EMBL/GenBank/DDBJ whole genome shotgun (WGS) entry which is preliminary data.</text>
</comment>